<accession>A0A218Z3C8</accession>
<sequence length="247" mass="28762">MSSCNRSLEAERDKTCELWYWIECAKSTGFHEGVISIPEARRLADRYLLKNPSISREKARIPVLNTFLHESRLLQRYLVFGVLFPAVYRWSMDAAHDRVQGAIPQDRDQRLRYWRERAIRDPTVPGAFEAVMDPLLDRRFVYGPRAPGEHPSSPGLRVRMAGYLSWKFVLSCEIVYAGLVSRLYVEAYDRDKFHGPYYNACVPYLQMVKDDPLMAPYYIEPAEWPATINMDEDSAIRVSERIHQELP</sequence>
<gene>
    <name evidence="1" type="ORF">B2J93_1895</name>
</gene>
<name>A0A218Z3C8_9HELO</name>
<reference evidence="1 2" key="1">
    <citation type="submission" date="2017-04" db="EMBL/GenBank/DDBJ databases">
        <title>Draft genome sequence of Marssonina coronaria NL1: causal agent of apple blotch.</title>
        <authorList>
            <person name="Cheng Q."/>
        </authorList>
    </citation>
    <scope>NUCLEOTIDE SEQUENCE [LARGE SCALE GENOMIC DNA]</scope>
    <source>
        <strain evidence="1 2">NL1</strain>
    </source>
</reference>
<organism evidence="1 2">
    <name type="scientific">Diplocarpon coronariae</name>
    <dbReference type="NCBI Taxonomy" id="2795749"/>
    <lineage>
        <taxon>Eukaryota</taxon>
        <taxon>Fungi</taxon>
        <taxon>Dikarya</taxon>
        <taxon>Ascomycota</taxon>
        <taxon>Pezizomycotina</taxon>
        <taxon>Leotiomycetes</taxon>
        <taxon>Helotiales</taxon>
        <taxon>Drepanopezizaceae</taxon>
        <taxon>Diplocarpon</taxon>
    </lineage>
</organism>
<evidence type="ECO:0000313" key="2">
    <source>
        <dbReference type="Proteomes" id="UP000242519"/>
    </source>
</evidence>
<dbReference type="AlphaFoldDB" id="A0A218Z3C8"/>
<comment type="caution">
    <text evidence="1">The sequence shown here is derived from an EMBL/GenBank/DDBJ whole genome shotgun (WGS) entry which is preliminary data.</text>
</comment>
<protein>
    <submittedName>
        <fullName evidence="1">AAA ATPase</fullName>
    </submittedName>
</protein>
<proteinExistence type="predicted"/>
<dbReference type="Proteomes" id="UP000242519">
    <property type="component" value="Unassembled WGS sequence"/>
</dbReference>
<evidence type="ECO:0000313" key="1">
    <source>
        <dbReference type="EMBL" id="OWP02591.1"/>
    </source>
</evidence>
<keyword evidence="2" id="KW-1185">Reference proteome</keyword>
<dbReference type="EMBL" id="MZNU01000220">
    <property type="protein sequence ID" value="OWP02591.1"/>
    <property type="molecule type" value="Genomic_DNA"/>
</dbReference>
<dbReference type="InParanoid" id="A0A218Z3C8"/>